<evidence type="ECO:0000259" key="1">
    <source>
        <dbReference type="Pfam" id="PF04480"/>
    </source>
</evidence>
<dbReference type="RefSeq" id="WP_157423480.1">
    <property type="nucleotide sequence ID" value="NZ_BAAANI010000008.1"/>
</dbReference>
<dbReference type="Pfam" id="PF04480">
    <property type="entry name" value="DUF559"/>
    <property type="match status" value="1"/>
</dbReference>
<dbReference type="InterPro" id="IPR011335">
    <property type="entry name" value="Restrct_endonuc-II-like"/>
</dbReference>
<accession>A0ABV5SLA7</accession>
<dbReference type="GO" id="GO:0004519">
    <property type="term" value="F:endonuclease activity"/>
    <property type="evidence" value="ECO:0007669"/>
    <property type="project" value="UniProtKB-KW"/>
</dbReference>
<gene>
    <name evidence="2" type="ORF">ACFFQV_02345</name>
</gene>
<reference evidence="2 3" key="1">
    <citation type="submission" date="2024-09" db="EMBL/GenBank/DDBJ databases">
        <authorList>
            <person name="Sun Q."/>
            <person name="Mori K."/>
        </authorList>
    </citation>
    <scope>NUCLEOTIDE SEQUENCE [LARGE SCALE GENOMIC DNA]</scope>
    <source>
        <strain evidence="2 3">JCM 14321</strain>
    </source>
</reference>
<dbReference type="InterPro" id="IPR007569">
    <property type="entry name" value="DUF559"/>
</dbReference>
<dbReference type="EMBL" id="JBHMBL010000001">
    <property type="protein sequence ID" value="MFB9641120.1"/>
    <property type="molecule type" value="Genomic_DNA"/>
</dbReference>
<protein>
    <submittedName>
        <fullName evidence="2">Endonuclease domain-containing protein</fullName>
    </submittedName>
</protein>
<dbReference type="Proteomes" id="UP001589667">
    <property type="component" value="Unassembled WGS sequence"/>
</dbReference>
<keyword evidence="3" id="KW-1185">Reference proteome</keyword>
<dbReference type="Gene3D" id="3.40.960.10">
    <property type="entry name" value="VSR Endonuclease"/>
    <property type="match status" value="1"/>
</dbReference>
<keyword evidence="2" id="KW-0540">Nuclease</keyword>
<feature type="domain" description="DUF559" evidence="1">
    <location>
        <begin position="238"/>
        <end position="302"/>
    </location>
</feature>
<name>A0ABV5SLA7_9MICO</name>
<dbReference type="SUPFAM" id="SSF52980">
    <property type="entry name" value="Restriction endonuclease-like"/>
    <property type="match status" value="1"/>
</dbReference>
<organism evidence="2 3">
    <name type="scientific">Agromyces lapidis</name>
    <dbReference type="NCBI Taxonomy" id="279574"/>
    <lineage>
        <taxon>Bacteria</taxon>
        <taxon>Bacillati</taxon>
        <taxon>Actinomycetota</taxon>
        <taxon>Actinomycetes</taxon>
        <taxon>Micrococcales</taxon>
        <taxon>Microbacteriaceae</taxon>
        <taxon>Agromyces</taxon>
    </lineage>
</organism>
<proteinExistence type="predicted"/>
<keyword evidence="2" id="KW-0255">Endonuclease</keyword>
<evidence type="ECO:0000313" key="2">
    <source>
        <dbReference type="EMBL" id="MFB9641120.1"/>
    </source>
</evidence>
<evidence type="ECO:0000313" key="3">
    <source>
        <dbReference type="Proteomes" id="UP001589667"/>
    </source>
</evidence>
<keyword evidence="2" id="KW-0378">Hydrolase</keyword>
<sequence>MPRRVPIPIDLQARAFSISEGLYAGLGESRLRGRDLVRPFHGVRAVGAASGVVARCRSYLPRLRDGQFFSHEIAAFLWGMPRPRRFEAADPLHVSSFVPERAPRTRGVVGHELRPGRAEVVGRSGLPVADAASTWLHLASVLGLDDLVAAGDHLVLDPAVLELDDPRPYLGVDSLRAAADGFRGRGRRLAVEAVSLVRVGAESRPETLLRLLLMRAGLPEPELNFVVEGAGGRFLARVDLAYPEFKVAVEYDGDQHRSDSRQYDHDIARFDRLHDAGWHVVRVRARGLFRFPDETAARVERVLATRGARP</sequence>
<comment type="caution">
    <text evidence="2">The sequence shown here is derived from an EMBL/GenBank/DDBJ whole genome shotgun (WGS) entry which is preliminary data.</text>
</comment>